<keyword evidence="13" id="KW-1185">Reference proteome</keyword>
<dbReference type="PANTHER" id="PTHR34573:SF1">
    <property type="entry name" value="VITAMIN K EPOXIDE REDUCTASE DOMAIN-CONTAINING PROTEIN"/>
    <property type="match status" value="1"/>
</dbReference>
<dbReference type="Proteomes" id="UP000094463">
    <property type="component" value="Chromosome"/>
</dbReference>
<feature type="domain" description="Vitamin K epoxide reductase" evidence="11">
    <location>
        <begin position="33"/>
        <end position="167"/>
    </location>
</feature>
<organism evidence="12 13">
    <name type="scientific">Salisediminibacterium beveridgei</name>
    <dbReference type="NCBI Taxonomy" id="632773"/>
    <lineage>
        <taxon>Bacteria</taxon>
        <taxon>Bacillati</taxon>
        <taxon>Bacillota</taxon>
        <taxon>Bacilli</taxon>
        <taxon>Bacillales</taxon>
        <taxon>Bacillaceae</taxon>
        <taxon>Salisediminibacterium</taxon>
    </lineage>
</organism>
<keyword evidence="9" id="KW-0676">Redox-active center</keyword>
<feature type="transmembrane region" description="Helical" evidence="10">
    <location>
        <begin position="82"/>
        <end position="108"/>
    </location>
</feature>
<evidence type="ECO:0000313" key="13">
    <source>
        <dbReference type="Proteomes" id="UP000094463"/>
    </source>
</evidence>
<sequence>MKDMVLDGSQQFEREATSKTETNDTTYTYGSIVTKLFALFTLVAAIGWTVSTFLTGIHFWALPLPAGVDVSGGPLAVMTSEWAYVMGIPLALLGAVYYLSVLIFSGLWFQTRSPLVLKILTPITIIGVASSAVFVYLQLFVINAICPFCMVSAGATTVLLILEIIMLKNSKLPPVKQLIRMAPQTFNIKSVTWMVLMFAVGALPVIAFWIVTTMPIPG</sequence>
<keyword evidence="6" id="KW-0560">Oxidoreductase</keyword>
<dbReference type="GO" id="GO:0016491">
    <property type="term" value="F:oxidoreductase activity"/>
    <property type="evidence" value="ECO:0007669"/>
    <property type="project" value="UniProtKB-KW"/>
</dbReference>
<accession>A0A1D7QWU5</accession>
<feature type="transmembrane region" description="Helical" evidence="10">
    <location>
        <begin position="115"/>
        <end position="136"/>
    </location>
</feature>
<name>A0A1D7QWU5_9BACI</name>
<evidence type="ECO:0000256" key="1">
    <source>
        <dbReference type="ARBA" id="ARBA00004141"/>
    </source>
</evidence>
<evidence type="ECO:0000256" key="9">
    <source>
        <dbReference type="ARBA" id="ARBA00023284"/>
    </source>
</evidence>
<dbReference type="SMART" id="SM00756">
    <property type="entry name" value="VKc"/>
    <property type="match status" value="1"/>
</dbReference>
<dbReference type="AlphaFoldDB" id="A0A1D7QWU5"/>
<dbReference type="STRING" id="632773.BBEV_2125"/>
<dbReference type="PATRIC" id="fig|632773.3.peg.2240"/>
<evidence type="ECO:0000313" key="12">
    <source>
        <dbReference type="EMBL" id="AOM83483.1"/>
    </source>
</evidence>
<keyword evidence="7 10" id="KW-0472">Membrane</keyword>
<evidence type="ECO:0000256" key="7">
    <source>
        <dbReference type="ARBA" id="ARBA00023136"/>
    </source>
</evidence>
<dbReference type="OrthoDB" id="2844900at2"/>
<comment type="similarity">
    <text evidence="2">Belongs to the VKOR family.</text>
</comment>
<dbReference type="Pfam" id="PF07884">
    <property type="entry name" value="VKOR"/>
    <property type="match status" value="1"/>
</dbReference>
<proteinExistence type="inferred from homology"/>
<evidence type="ECO:0000256" key="8">
    <source>
        <dbReference type="ARBA" id="ARBA00023157"/>
    </source>
</evidence>
<evidence type="ECO:0000259" key="11">
    <source>
        <dbReference type="SMART" id="SM00756"/>
    </source>
</evidence>
<feature type="transmembrane region" description="Helical" evidence="10">
    <location>
        <begin position="186"/>
        <end position="211"/>
    </location>
</feature>
<keyword evidence="4" id="KW-0874">Quinone</keyword>
<dbReference type="PANTHER" id="PTHR34573">
    <property type="entry name" value="VKC DOMAIN-CONTAINING PROTEIN"/>
    <property type="match status" value="1"/>
</dbReference>
<dbReference type="RefSeq" id="WP_084007350.1">
    <property type="nucleotide sequence ID" value="NZ_CP012502.1"/>
</dbReference>
<dbReference type="KEGG" id="bbev:BBEV_2125"/>
<evidence type="ECO:0000256" key="6">
    <source>
        <dbReference type="ARBA" id="ARBA00023002"/>
    </source>
</evidence>
<evidence type="ECO:0000256" key="10">
    <source>
        <dbReference type="SAM" id="Phobius"/>
    </source>
</evidence>
<dbReference type="CDD" id="cd10546">
    <property type="entry name" value="VKOR"/>
    <property type="match status" value="1"/>
</dbReference>
<keyword evidence="5 10" id="KW-1133">Transmembrane helix</keyword>
<dbReference type="EMBL" id="CP012502">
    <property type="protein sequence ID" value="AOM83483.1"/>
    <property type="molecule type" value="Genomic_DNA"/>
</dbReference>
<dbReference type="GO" id="GO:0016020">
    <property type="term" value="C:membrane"/>
    <property type="evidence" value="ECO:0007669"/>
    <property type="project" value="UniProtKB-SubCell"/>
</dbReference>
<evidence type="ECO:0000256" key="3">
    <source>
        <dbReference type="ARBA" id="ARBA00022692"/>
    </source>
</evidence>
<reference evidence="12 13" key="1">
    <citation type="submission" date="2015-08" db="EMBL/GenBank/DDBJ databases">
        <title>The complete genome sequence of Bacillus beveridgei MLTeJB.</title>
        <authorList>
            <person name="Hanson T.E."/>
            <person name="Mesa C."/>
            <person name="Basesman S.M."/>
            <person name="Oremland R.S."/>
        </authorList>
    </citation>
    <scope>NUCLEOTIDE SEQUENCE [LARGE SCALE GENOMIC DNA]</scope>
    <source>
        <strain evidence="12 13">MLTeJB</strain>
    </source>
</reference>
<keyword evidence="3 10" id="KW-0812">Transmembrane</keyword>
<dbReference type="InterPro" id="IPR012932">
    <property type="entry name" value="VKOR"/>
</dbReference>
<feature type="transmembrane region" description="Helical" evidence="10">
    <location>
        <begin position="142"/>
        <end position="165"/>
    </location>
</feature>
<dbReference type="GO" id="GO:0048038">
    <property type="term" value="F:quinone binding"/>
    <property type="evidence" value="ECO:0007669"/>
    <property type="project" value="UniProtKB-KW"/>
</dbReference>
<dbReference type="Gene3D" id="1.20.1440.130">
    <property type="entry name" value="VKOR domain"/>
    <property type="match status" value="1"/>
</dbReference>
<gene>
    <name evidence="12" type="ORF">BBEV_2125</name>
</gene>
<dbReference type="InterPro" id="IPR038354">
    <property type="entry name" value="VKOR_sf"/>
</dbReference>
<keyword evidence="8" id="KW-1015">Disulfide bond</keyword>
<protein>
    <submittedName>
        <fullName evidence="12">Vitamin K expoxide reductase</fullName>
    </submittedName>
</protein>
<comment type="subcellular location">
    <subcellularLocation>
        <location evidence="1">Membrane</location>
        <topology evidence="1">Multi-pass membrane protein</topology>
    </subcellularLocation>
</comment>
<evidence type="ECO:0000256" key="5">
    <source>
        <dbReference type="ARBA" id="ARBA00022989"/>
    </source>
</evidence>
<feature type="transmembrane region" description="Helical" evidence="10">
    <location>
        <begin position="36"/>
        <end position="62"/>
    </location>
</feature>
<evidence type="ECO:0000256" key="4">
    <source>
        <dbReference type="ARBA" id="ARBA00022719"/>
    </source>
</evidence>
<evidence type="ECO:0000256" key="2">
    <source>
        <dbReference type="ARBA" id="ARBA00006214"/>
    </source>
</evidence>